<evidence type="ECO:0000313" key="5">
    <source>
        <dbReference type="EMBL" id="AGZ42933.1"/>
    </source>
</evidence>
<dbReference type="InterPro" id="IPR028098">
    <property type="entry name" value="Glyco_trans_4-like_N"/>
</dbReference>
<accession>U5W0Z5</accession>
<reference evidence="5 6" key="1">
    <citation type="journal article" date="2014" name="J. Biotechnol.">
        <title>Complete genome sequence of the actinobacterium Actinoplanes friuliensis HAG 010964, producer of the lipopeptide antibiotic friulimycin.</title>
        <authorList>
            <person name="Ruckert C."/>
            <person name="Szczepanowski R."/>
            <person name="Albersmeier A."/>
            <person name="Goesmann A."/>
            <person name="Fischer N."/>
            <person name="Steinkamper A."/>
            <person name="Puhler A."/>
            <person name="Biener R."/>
            <person name="Schwartz D."/>
            <person name="Kalinowski J."/>
        </authorList>
    </citation>
    <scope>NUCLEOTIDE SEQUENCE [LARGE SCALE GENOMIC DNA]</scope>
    <source>
        <strain evidence="5 6">DSM 7358</strain>
    </source>
</reference>
<dbReference type="PANTHER" id="PTHR45947:SF3">
    <property type="entry name" value="SULFOQUINOVOSYL TRANSFERASE SQD2"/>
    <property type="match status" value="1"/>
</dbReference>
<dbReference type="InterPro" id="IPR050194">
    <property type="entry name" value="Glycosyltransferase_grp1"/>
</dbReference>
<dbReference type="GO" id="GO:1901137">
    <property type="term" value="P:carbohydrate derivative biosynthetic process"/>
    <property type="evidence" value="ECO:0007669"/>
    <property type="project" value="UniProtKB-ARBA"/>
</dbReference>
<dbReference type="HOGENOM" id="CLU_042257_1_0_11"/>
<name>U5W0Z5_9ACTN</name>
<keyword evidence="6" id="KW-1185">Reference proteome</keyword>
<dbReference type="Proteomes" id="UP000017746">
    <property type="component" value="Chromosome"/>
</dbReference>
<dbReference type="KEGG" id="afs:AFR_23315"/>
<dbReference type="Pfam" id="PF00534">
    <property type="entry name" value="Glycos_transf_1"/>
    <property type="match status" value="1"/>
</dbReference>
<organism evidence="5 6">
    <name type="scientific">Actinoplanes friuliensis DSM 7358</name>
    <dbReference type="NCBI Taxonomy" id="1246995"/>
    <lineage>
        <taxon>Bacteria</taxon>
        <taxon>Bacillati</taxon>
        <taxon>Actinomycetota</taxon>
        <taxon>Actinomycetes</taxon>
        <taxon>Micromonosporales</taxon>
        <taxon>Micromonosporaceae</taxon>
        <taxon>Actinoplanes</taxon>
    </lineage>
</organism>
<keyword evidence="1" id="KW-0328">Glycosyltransferase</keyword>
<dbReference type="OrthoDB" id="9809227at2"/>
<dbReference type="EMBL" id="CP006272">
    <property type="protein sequence ID" value="AGZ42933.1"/>
    <property type="molecule type" value="Genomic_DNA"/>
</dbReference>
<dbReference type="Gene3D" id="3.40.50.2000">
    <property type="entry name" value="Glycogen Phosphorylase B"/>
    <property type="match status" value="2"/>
</dbReference>
<dbReference type="eggNOG" id="COG0438">
    <property type="taxonomic scope" value="Bacteria"/>
</dbReference>
<dbReference type="AlphaFoldDB" id="U5W0Z5"/>
<dbReference type="InterPro" id="IPR001296">
    <property type="entry name" value="Glyco_trans_1"/>
</dbReference>
<protein>
    <submittedName>
        <fullName evidence="5">Glycosyltransferase</fullName>
    </submittedName>
</protein>
<dbReference type="PATRIC" id="fig|1246995.3.peg.4725"/>
<dbReference type="SUPFAM" id="SSF53756">
    <property type="entry name" value="UDP-Glycosyltransferase/glycogen phosphorylase"/>
    <property type="match status" value="1"/>
</dbReference>
<dbReference type="STRING" id="1246995.AFR_23315"/>
<dbReference type="GO" id="GO:0016757">
    <property type="term" value="F:glycosyltransferase activity"/>
    <property type="evidence" value="ECO:0007669"/>
    <property type="project" value="UniProtKB-KW"/>
</dbReference>
<evidence type="ECO:0000256" key="2">
    <source>
        <dbReference type="ARBA" id="ARBA00022679"/>
    </source>
</evidence>
<sequence>MNARPRTIVVIAPLRHPIREPHAGGLEATVWDRVRVLRDRGHRVLLCAVEGSQFQEDAPPEFRLPAVVWPDETEATDSTFPPGHLERAVPALEDALDYIRRNADTIDVVDNHSLHPQPLTWAERLGVPVVTTLHTPPLPRLVEAARAAADPGRFLAVSAYTAAEWREHGVGALVMPNAIDGNRWLLGPGGRDLVWFGRIVPEKGLHLAVQAARLTGRVLRIAGRVGDIPYFQQHIRPFLGDGADYLGPLGQPELARLVGGSACALITPLWEEPFGLVVAEAMATGTPVAAFDTGGIGEVAGTASAVRLVPMGDVEALAEAAEQLASDRGRHRQRRRQARAAAVARFSLDRRAAELETVFDLSATTFDLSATTARPGADAWV</sequence>
<dbReference type="PANTHER" id="PTHR45947">
    <property type="entry name" value="SULFOQUINOVOSYL TRANSFERASE SQD2"/>
    <property type="match status" value="1"/>
</dbReference>
<evidence type="ECO:0000259" key="3">
    <source>
        <dbReference type="Pfam" id="PF00534"/>
    </source>
</evidence>
<feature type="domain" description="Glycosyltransferase subfamily 4-like N-terminal" evidence="4">
    <location>
        <begin position="24"/>
        <end position="180"/>
    </location>
</feature>
<gene>
    <name evidence="5" type="ORF">AFR_23315</name>
</gene>
<dbReference type="Pfam" id="PF13439">
    <property type="entry name" value="Glyco_transf_4"/>
    <property type="match status" value="1"/>
</dbReference>
<feature type="domain" description="Glycosyl transferase family 1" evidence="3">
    <location>
        <begin position="193"/>
        <end position="339"/>
    </location>
</feature>
<evidence type="ECO:0000313" key="6">
    <source>
        <dbReference type="Proteomes" id="UP000017746"/>
    </source>
</evidence>
<evidence type="ECO:0000256" key="1">
    <source>
        <dbReference type="ARBA" id="ARBA00022676"/>
    </source>
</evidence>
<proteinExistence type="predicted"/>
<keyword evidence="2 5" id="KW-0808">Transferase</keyword>
<dbReference type="RefSeq" id="WP_023363484.1">
    <property type="nucleotide sequence ID" value="NC_022657.1"/>
</dbReference>
<evidence type="ECO:0000259" key="4">
    <source>
        <dbReference type="Pfam" id="PF13439"/>
    </source>
</evidence>